<feature type="region of interest" description="Disordered" evidence="1">
    <location>
        <begin position="684"/>
        <end position="722"/>
    </location>
</feature>
<name>E4Y547_OIKDI</name>
<reference evidence="3" key="1">
    <citation type="journal article" date="2010" name="Science">
        <title>Plasticity of animal genome architecture unmasked by rapid evolution of a pelagic tunicate.</title>
        <authorList>
            <person name="Denoeud F."/>
            <person name="Henriet S."/>
            <person name="Mungpakdee S."/>
            <person name="Aury J.M."/>
            <person name="Da Silva C."/>
            <person name="Brinkmann H."/>
            <person name="Mikhaleva J."/>
            <person name="Olsen L.C."/>
            <person name="Jubin C."/>
            <person name="Canestro C."/>
            <person name="Bouquet J.M."/>
            <person name="Danks G."/>
            <person name="Poulain J."/>
            <person name="Campsteijn C."/>
            <person name="Adamski M."/>
            <person name="Cross I."/>
            <person name="Yadetie F."/>
            <person name="Muffato M."/>
            <person name="Louis A."/>
            <person name="Butcher S."/>
            <person name="Tsagkogeorga G."/>
            <person name="Konrad A."/>
            <person name="Singh S."/>
            <person name="Jensen M.F."/>
            <person name="Cong E.H."/>
            <person name="Eikeseth-Otteraa H."/>
            <person name="Noel B."/>
            <person name="Anthouard V."/>
            <person name="Porcel B.M."/>
            <person name="Kachouri-Lafond R."/>
            <person name="Nishino A."/>
            <person name="Ugolini M."/>
            <person name="Chourrout P."/>
            <person name="Nishida H."/>
            <person name="Aasland R."/>
            <person name="Huzurbazar S."/>
            <person name="Westhof E."/>
            <person name="Delsuc F."/>
            <person name="Lehrach H."/>
            <person name="Reinhardt R."/>
            <person name="Weissenbach J."/>
            <person name="Roy S.W."/>
            <person name="Artiguenave F."/>
            <person name="Postlethwait J.H."/>
            <person name="Manak J.R."/>
            <person name="Thompson E.M."/>
            <person name="Jaillon O."/>
            <person name="Du Pasquier L."/>
            <person name="Boudinot P."/>
            <person name="Liberles D.A."/>
            <person name="Volff J.N."/>
            <person name="Philippe H."/>
            <person name="Lenhard B."/>
            <person name="Roest Crollius H."/>
            <person name="Wincker P."/>
            <person name="Chourrout D."/>
        </authorList>
    </citation>
    <scope>NUCLEOTIDE SEQUENCE [LARGE SCALE GENOMIC DNA]</scope>
</reference>
<protein>
    <recommendedName>
        <fullName evidence="2">Cation channel complex component UNC80 N-terminal domain-containing protein</fullName>
    </recommendedName>
</protein>
<gene>
    <name evidence="3" type="ORF">GSOID_T00018685001</name>
    <name evidence="4" type="ORF">GSOID_T00020543001</name>
</gene>
<feature type="domain" description="Cation channel complex component UNC80 N-terminal" evidence="2">
    <location>
        <begin position="29"/>
        <end position="128"/>
    </location>
</feature>
<feature type="region of interest" description="Disordered" evidence="1">
    <location>
        <begin position="363"/>
        <end position="383"/>
    </location>
</feature>
<evidence type="ECO:0000259" key="2">
    <source>
        <dbReference type="Pfam" id="PF15778"/>
    </source>
</evidence>
<proteinExistence type="predicted"/>
<dbReference type="PANTHER" id="PTHR31781">
    <property type="entry name" value="UNC80"/>
    <property type="match status" value="1"/>
</dbReference>
<dbReference type="AlphaFoldDB" id="E4Y547"/>
<evidence type="ECO:0000313" key="3">
    <source>
        <dbReference type="EMBL" id="CBY30795.1"/>
    </source>
</evidence>
<sequence length="792" mass="91112">MKNPFFKSSASSEVGASENDEEAAKYRDIHMYLTTQITPFILDKFDSQTDAACISLKKVISETNVKGLPPSLTAALSFFSREQFLQTALPYVFLSLSYTLKHRRRHDGQMSPLTTAESELIKTMTVILSGDDGIRLPLATLQLFVVQFAPFFSKLNASESFLRMVLADQVQITFWGSLSKANMPELAVFNRPFVEIDRLRQSMGRAINSPLTCLDAAVLQSTERKLVKCPESQLWCFTYLRKRLSFVYGQHREGDPARLIKSEPLQRRANSINVARSNSEDEEKNKLVRQKKKQSVSASPMSQCLIAQISTPWLVESFKNLATDIPSPDPYRDSGRSSRLTTKHNSPRSLTAHRRWTTVSLKRMQSRQTSIRQSLRRSVRRMSQNVRRIGSRPIVPSGKGHSQATRFSIIDPAGDESLVIHSMLLYKKNGVKDGNRIEQRKWLSDSSVKYTTESGLYEKNFAFIFLDRRNLPKLDMLLSWFTAIFSELQPNTQLLEMAVSLYSWLFEKVAHYNLDYENLIELALILLMKLPCNCERQKNSTNFNLFRGILLEKLDTILEKCEGESEQVLKRLIRAHSIEWSLKMLHKLLETCRNFDQTQNQKQSRIEKAVMKGHIREVILKIGEKYGEIGRNNLHLPGNLIHFIRFQHPLVFNEVFFDILIQGKRDALRIKKLREIRNLSLKRQENQRPAYSHSERARNPSEETEESKSRTPSDSKSGVGRSMIRRLTEMVQNTKSEDADKVQEVKENQKFLSIKRSKFNVFGSSRKGKKSNQITTVFEIAKHSNWSLLKDA</sequence>
<dbReference type="Proteomes" id="UP000011014">
    <property type="component" value="Unassembled WGS sequence"/>
</dbReference>
<dbReference type="InterPro" id="IPR031542">
    <property type="entry name" value="UNC80_N"/>
</dbReference>
<dbReference type="EMBL" id="FN655710">
    <property type="protein sequence ID" value="CBY39940.1"/>
    <property type="molecule type" value="Genomic_DNA"/>
</dbReference>
<feature type="region of interest" description="Disordered" evidence="1">
    <location>
        <begin position="325"/>
        <end position="349"/>
    </location>
</feature>
<accession>E4Y547</accession>
<dbReference type="GO" id="GO:0005261">
    <property type="term" value="F:monoatomic cation channel activity"/>
    <property type="evidence" value="ECO:0007669"/>
    <property type="project" value="TreeGrafter"/>
</dbReference>
<evidence type="ECO:0000256" key="1">
    <source>
        <dbReference type="SAM" id="MobiDB-lite"/>
    </source>
</evidence>
<dbReference type="EMBL" id="FN654283">
    <property type="protein sequence ID" value="CBY30795.1"/>
    <property type="molecule type" value="Genomic_DNA"/>
</dbReference>
<dbReference type="Pfam" id="PF15778">
    <property type="entry name" value="UNC80_N"/>
    <property type="match status" value="1"/>
</dbReference>
<dbReference type="PANTHER" id="PTHR31781:SF1">
    <property type="entry name" value="PROTEIN UNC-80 HOMOLOG"/>
    <property type="match status" value="1"/>
</dbReference>
<evidence type="ECO:0000313" key="4">
    <source>
        <dbReference type="EMBL" id="CBY39940.1"/>
    </source>
</evidence>
<feature type="region of interest" description="Disordered" evidence="1">
    <location>
        <begin position="270"/>
        <end position="295"/>
    </location>
</feature>
<organism evidence="3">
    <name type="scientific">Oikopleura dioica</name>
    <name type="common">Tunicate</name>
    <dbReference type="NCBI Taxonomy" id="34765"/>
    <lineage>
        <taxon>Eukaryota</taxon>
        <taxon>Metazoa</taxon>
        <taxon>Chordata</taxon>
        <taxon>Tunicata</taxon>
        <taxon>Appendicularia</taxon>
        <taxon>Copelata</taxon>
        <taxon>Oikopleuridae</taxon>
        <taxon>Oikopleura</taxon>
    </lineage>
</organism>
<dbReference type="GO" id="GO:0034703">
    <property type="term" value="C:cation channel complex"/>
    <property type="evidence" value="ECO:0007669"/>
    <property type="project" value="TreeGrafter"/>
</dbReference>
<dbReference type="GO" id="GO:0055080">
    <property type="term" value="P:monoatomic cation homeostasis"/>
    <property type="evidence" value="ECO:0007669"/>
    <property type="project" value="TreeGrafter"/>
</dbReference>
<feature type="compositionally biased region" description="Basic and acidic residues" evidence="1">
    <location>
        <begin position="693"/>
        <end position="713"/>
    </location>
</feature>
<dbReference type="GO" id="GO:0030424">
    <property type="term" value="C:axon"/>
    <property type="evidence" value="ECO:0007669"/>
    <property type="project" value="TreeGrafter"/>
</dbReference>